<reference evidence="3 4" key="1">
    <citation type="journal article" date="2011" name="J. Bacteriol.">
        <title>Genome sequence of Haloplasma contractile, an unusual contractile bacterium from a deep-sea anoxic brine lake.</title>
        <authorList>
            <person name="Antunes A."/>
            <person name="Alam I."/>
            <person name="El Dorry H."/>
            <person name="Siam R."/>
            <person name="Robertson A."/>
            <person name="Bajic V.B."/>
            <person name="Stingl U."/>
        </authorList>
    </citation>
    <scope>NUCLEOTIDE SEQUENCE [LARGE SCALE GENOMIC DNA]</scope>
    <source>
        <strain evidence="3 4">SSD-17B</strain>
    </source>
</reference>
<evidence type="ECO:0000256" key="2">
    <source>
        <dbReference type="SAM" id="SignalP"/>
    </source>
</evidence>
<dbReference type="RefSeq" id="WP_008826553.1">
    <property type="nucleotide sequence ID" value="NZ_AFNU02000011.1"/>
</dbReference>
<keyword evidence="2" id="KW-0732">Signal</keyword>
<dbReference type="PROSITE" id="PS51257">
    <property type="entry name" value="PROKAR_LIPOPROTEIN"/>
    <property type="match status" value="1"/>
</dbReference>
<dbReference type="InParanoid" id="U2E911"/>
<keyword evidence="3" id="KW-0449">Lipoprotein</keyword>
<dbReference type="EMBL" id="AFNU02000011">
    <property type="protein sequence ID" value="ERJ11366.1"/>
    <property type="molecule type" value="Genomic_DNA"/>
</dbReference>
<sequence length="558" mass="64939">MKKVLDLTLIVSIVFLLTACNNQGELGTATGQSTNQNQSGNQSDAPAVETTDEEETSEVEVTEIAYQINDSSLDYEWMDHTDMFTKYQFKDGTTIFKNYPKNRSGSEFIAYDGDGNKQWQKEFDNIIVIDTFRDGILFEIGSDLFKIDLKGDIDWFFNCRESSKVIDIEDGGTIYQLIGLENRDHKTTFVKIDHDGNIEWQKGPIDLRNITHKDSTKIVYGEYRDGDYYYVLLDQKGNEIFNRIVEYPDRYFVTEQSFYLLDARKNELQRFDLNRKLIYTVTDINIEHFYFEFENQLVVSTGDKITKISSDGEIANEVTYTSIGLSDPKFVTSYEDGSYLVDSDSHFSSKFVKLDIDGNVLSEQDFDNKLVYIQKFSNGNILFEHTEIFDDTITLFVFDSSFNQIYQFEEFTMGYEYLLQNGDVKYTYGTLNGIGRGHIRFEQDGNIYLTKRDSDTEQLLHIDEEGNEEHLFDIYNYNDKNYGSGNVYNIFYMNNNKFLIHLYDDEPITIICDNEGNKELEGEYFGVFIKSHYERHFYLKTEDGIRELILSIPADVDH</sequence>
<protein>
    <submittedName>
        <fullName evidence="3">Membrane lipoprotein</fullName>
    </submittedName>
</protein>
<dbReference type="STRING" id="1033810.HLPCO_002488"/>
<feature type="signal peptide" evidence="2">
    <location>
        <begin position="1"/>
        <end position="24"/>
    </location>
</feature>
<feature type="chain" id="PRO_5004625657" evidence="2">
    <location>
        <begin position="25"/>
        <end position="558"/>
    </location>
</feature>
<dbReference type="Proteomes" id="UP000005707">
    <property type="component" value="Unassembled WGS sequence"/>
</dbReference>
<reference evidence="3 4" key="2">
    <citation type="journal article" date="2013" name="PLoS ONE">
        <title>INDIGO - INtegrated Data Warehouse of MIcrobial GenOmes with Examples from the Red Sea Extremophiles.</title>
        <authorList>
            <person name="Alam I."/>
            <person name="Antunes A."/>
            <person name="Kamau A.A."/>
            <person name="Ba Alawi W."/>
            <person name="Kalkatawi M."/>
            <person name="Stingl U."/>
            <person name="Bajic V.B."/>
        </authorList>
    </citation>
    <scope>NUCLEOTIDE SEQUENCE [LARGE SCALE GENOMIC DNA]</scope>
    <source>
        <strain evidence="3 4">SSD-17B</strain>
    </source>
</reference>
<keyword evidence="4" id="KW-1185">Reference proteome</keyword>
<dbReference type="AlphaFoldDB" id="U2E911"/>
<comment type="caution">
    <text evidence="3">The sequence shown here is derived from an EMBL/GenBank/DDBJ whole genome shotgun (WGS) entry which is preliminary data.</text>
</comment>
<proteinExistence type="predicted"/>
<name>U2E911_9MOLU</name>
<dbReference type="OrthoDB" id="9811934at2"/>
<accession>U2E911</accession>
<evidence type="ECO:0000256" key="1">
    <source>
        <dbReference type="SAM" id="MobiDB-lite"/>
    </source>
</evidence>
<evidence type="ECO:0000313" key="4">
    <source>
        <dbReference type="Proteomes" id="UP000005707"/>
    </source>
</evidence>
<feature type="compositionally biased region" description="Low complexity" evidence="1">
    <location>
        <begin position="30"/>
        <end position="43"/>
    </location>
</feature>
<gene>
    <name evidence="3" type="ORF">HLPCO_002488</name>
</gene>
<evidence type="ECO:0000313" key="3">
    <source>
        <dbReference type="EMBL" id="ERJ11366.1"/>
    </source>
</evidence>
<feature type="region of interest" description="Disordered" evidence="1">
    <location>
        <begin position="30"/>
        <end position="56"/>
    </location>
</feature>
<organism evidence="3 4">
    <name type="scientific">Haloplasma contractile SSD-17B</name>
    <dbReference type="NCBI Taxonomy" id="1033810"/>
    <lineage>
        <taxon>Bacteria</taxon>
        <taxon>Bacillati</taxon>
        <taxon>Mycoplasmatota</taxon>
        <taxon>Mollicutes</taxon>
        <taxon>Haloplasmatales</taxon>
        <taxon>Haloplasmataceae</taxon>
        <taxon>Haloplasma</taxon>
    </lineage>
</organism>